<dbReference type="Proteomes" id="UP000037558">
    <property type="component" value="Unassembled WGS sequence"/>
</dbReference>
<accession>A0A0M0L508</accession>
<comment type="caution">
    <text evidence="1">The sequence shown here is derived from an EMBL/GenBank/DDBJ whole genome shotgun (WGS) entry which is preliminary data.</text>
</comment>
<reference evidence="2" key="1">
    <citation type="submission" date="2015-08" db="EMBL/GenBank/DDBJ databases">
        <title>Fjat-14210 dsm16467.</title>
        <authorList>
            <person name="Liu B."/>
            <person name="Wang J."/>
            <person name="Zhu Y."/>
            <person name="Liu G."/>
            <person name="Chen Q."/>
            <person name="Chen Z."/>
            <person name="Lan J."/>
            <person name="Che J."/>
            <person name="Ge C."/>
            <person name="Shi H."/>
            <person name="Pan Z."/>
            <person name="Liu X."/>
        </authorList>
    </citation>
    <scope>NUCLEOTIDE SEQUENCE [LARGE SCALE GENOMIC DNA]</scope>
    <source>
        <strain evidence="2">DSM 16467</strain>
    </source>
</reference>
<dbReference type="EMBL" id="LILC01000013">
    <property type="protein sequence ID" value="KOO46160.1"/>
    <property type="molecule type" value="Genomic_DNA"/>
</dbReference>
<organism evidence="1 2">
    <name type="scientific">Priestia koreensis</name>
    <dbReference type="NCBI Taxonomy" id="284581"/>
    <lineage>
        <taxon>Bacteria</taxon>
        <taxon>Bacillati</taxon>
        <taxon>Bacillota</taxon>
        <taxon>Bacilli</taxon>
        <taxon>Bacillales</taxon>
        <taxon>Bacillaceae</taxon>
        <taxon>Priestia</taxon>
    </lineage>
</organism>
<gene>
    <name evidence="1" type="ORF">AMD01_09850</name>
</gene>
<dbReference type="PATRIC" id="fig|284581.3.peg.2048"/>
<evidence type="ECO:0000313" key="2">
    <source>
        <dbReference type="Proteomes" id="UP000037558"/>
    </source>
</evidence>
<dbReference type="STRING" id="284581.AMD01_09850"/>
<dbReference type="RefSeq" id="WP_053401228.1">
    <property type="nucleotide sequence ID" value="NZ_CP061868.1"/>
</dbReference>
<proteinExistence type="predicted"/>
<keyword evidence="2" id="KW-1185">Reference proteome</keyword>
<dbReference type="AlphaFoldDB" id="A0A0M0L508"/>
<sequence length="97" mass="11769">MRYHRPDCEECLDRGYYVDSSKSLLFCQCDEAYKKKHMLTFEELTAEDDLEIFLEWCEQRYGMSTEDFRAFYEGTAEEELEHFTMHAWYNLSSYKLA</sequence>
<protein>
    <submittedName>
        <fullName evidence="1">Uncharacterized protein</fullName>
    </submittedName>
</protein>
<name>A0A0M0L508_9BACI</name>
<evidence type="ECO:0000313" key="1">
    <source>
        <dbReference type="EMBL" id="KOO46160.1"/>
    </source>
</evidence>